<feature type="compositionally biased region" description="Low complexity" evidence="1">
    <location>
        <begin position="23"/>
        <end position="34"/>
    </location>
</feature>
<comment type="caution">
    <text evidence="3">The sequence shown here is derived from an EMBL/GenBank/DDBJ whole genome shotgun (WGS) entry which is preliminary data.</text>
</comment>
<feature type="compositionally biased region" description="Low complexity" evidence="1">
    <location>
        <begin position="75"/>
        <end position="85"/>
    </location>
</feature>
<feature type="region of interest" description="Disordered" evidence="1">
    <location>
        <begin position="23"/>
        <end position="42"/>
    </location>
</feature>
<feature type="region of interest" description="Disordered" evidence="1">
    <location>
        <begin position="65"/>
        <end position="94"/>
    </location>
</feature>
<name>A0A9P5PP40_9AGAR</name>
<evidence type="ECO:0000313" key="3">
    <source>
        <dbReference type="EMBL" id="KAF9065560.1"/>
    </source>
</evidence>
<dbReference type="AlphaFoldDB" id="A0A9P5PP40"/>
<protein>
    <submittedName>
        <fullName evidence="3">Uncharacterized protein</fullName>
    </submittedName>
</protein>
<dbReference type="EMBL" id="JADNRY010000102">
    <property type="protein sequence ID" value="KAF9065560.1"/>
    <property type="molecule type" value="Genomic_DNA"/>
</dbReference>
<evidence type="ECO:0000313" key="2">
    <source>
        <dbReference type="EMBL" id="KAF9065230.1"/>
    </source>
</evidence>
<gene>
    <name evidence="3" type="ORF">BDP27DRAFT_1424759</name>
    <name evidence="2" type="ORF">BDP27DRAFT_1425042</name>
</gene>
<dbReference type="Proteomes" id="UP000772434">
    <property type="component" value="Unassembled WGS sequence"/>
</dbReference>
<sequence length="119" mass="12449">MDAPALPPRLEYLGLLMGLSYSPHPSLQQPSPQHFTSSPQHPSSIFQARISLRVWSIASRYITQYPSPHPPPTPSGTSSASGLPGPNEPPQLEYASYALGSASLSKSLSAAAPAAGEGV</sequence>
<proteinExistence type="predicted"/>
<keyword evidence="4" id="KW-1185">Reference proteome</keyword>
<reference evidence="3" key="1">
    <citation type="submission" date="2020-11" db="EMBL/GenBank/DDBJ databases">
        <authorList>
            <consortium name="DOE Joint Genome Institute"/>
            <person name="Ahrendt S."/>
            <person name="Riley R."/>
            <person name="Andreopoulos W."/>
            <person name="Labutti K."/>
            <person name="Pangilinan J."/>
            <person name="Ruiz-Duenas F.J."/>
            <person name="Barrasa J.M."/>
            <person name="Sanchez-Garcia M."/>
            <person name="Camarero S."/>
            <person name="Miyauchi S."/>
            <person name="Serrano A."/>
            <person name="Linde D."/>
            <person name="Babiker R."/>
            <person name="Drula E."/>
            <person name="Ayuso-Fernandez I."/>
            <person name="Pacheco R."/>
            <person name="Padilla G."/>
            <person name="Ferreira P."/>
            <person name="Barriuso J."/>
            <person name="Kellner H."/>
            <person name="Castanera R."/>
            <person name="Alfaro M."/>
            <person name="Ramirez L."/>
            <person name="Pisabarro A.G."/>
            <person name="Kuo A."/>
            <person name="Tritt A."/>
            <person name="Lipzen A."/>
            <person name="He G."/>
            <person name="Yan M."/>
            <person name="Ng V."/>
            <person name="Cullen D."/>
            <person name="Martin F."/>
            <person name="Rosso M.-N."/>
            <person name="Henrissat B."/>
            <person name="Hibbett D."/>
            <person name="Martinez A.T."/>
            <person name="Grigoriev I.V."/>
        </authorList>
    </citation>
    <scope>NUCLEOTIDE SEQUENCE</scope>
    <source>
        <strain evidence="3">AH 40177</strain>
    </source>
</reference>
<evidence type="ECO:0000256" key="1">
    <source>
        <dbReference type="SAM" id="MobiDB-lite"/>
    </source>
</evidence>
<accession>A0A9P5PP40</accession>
<dbReference type="EMBL" id="JADNRY010000107">
    <property type="protein sequence ID" value="KAF9065230.1"/>
    <property type="molecule type" value="Genomic_DNA"/>
</dbReference>
<organism evidence="3 4">
    <name type="scientific">Rhodocollybia butyracea</name>
    <dbReference type="NCBI Taxonomy" id="206335"/>
    <lineage>
        <taxon>Eukaryota</taxon>
        <taxon>Fungi</taxon>
        <taxon>Dikarya</taxon>
        <taxon>Basidiomycota</taxon>
        <taxon>Agaricomycotina</taxon>
        <taxon>Agaricomycetes</taxon>
        <taxon>Agaricomycetidae</taxon>
        <taxon>Agaricales</taxon>
        <taxon>Marasmiineae</taxon>
        <taxon>Omphalotaceae</taxon>
        <taxon>Rhodocollybia</taxon>
    </lineage>
</organism>
<evidence type="ECO:0000313" key="4">
    <source>
        <dbReference type="Proteomes" id="UP000772434"/>
    </source>
</evidence>